<feature type="non-terminal residue" evidence="1">
    <location>
        <position position="85"/>
    </location>
</feature>
<dbReference type="AlphaFoldDB" id="G9ZJG0"/>
<dbReference type="STRING" id="797473.HMPREF9080_02929"/>
<dbReference type="Gene3D" id="3.40.50.150">
    <property type="entry name" value="Vaccinia Virus protein VP39"/>
    <property type="match status" value="1"/>
</dbReference>
<dbReference type="SUPFAM" id="SSF53335">
    <property type="entry name" value="S-adenosyl-L-methionine-dependent methyltransferases"/>
    <property type="match status" value="1"/>
</dbReference>
<dbReference type="Proteomes" id="UP000004750">
    <property type="component" value="Unassembled WGS sequence"/>
</dbReference>
<proteinExistence type="predicted"/>
<protein>
    <recommendedName>
        <fullName evidence="3">Methyltransferase small domain-containing protein</fullName>
    </recommendedName>
</protein>
<comment type="caution">
    <text evidence="1">The sequence shown here is derived from an EMBL/GenBank/DDBJ whole genome shotgun (WGS) entry which is preliminary data.</text>
</comment>
<organism evidence="1 2">
    <name type="scientific">Cardiobacterium valvarum F0432</name>
    <dbReference type="NCBI Taxonomy" id="797473"/>
    <lineage>
        <taxon>Bacteria</taxon>
        <taxon>Pseudomonadati</taxon>
        <taxon>Pseudomonadota</taxon>
        <taxon>Gammaproteobacteria</taxon>
        <taxon>Cardiobacteriales</taxon>
        <taxon>Cardiobacteriaceae</taxon>
        <taxon>Cardiobacterium</taxon>
    </lineage>
</organism>
<name>G9ZJG0_9GAMM</name>
<accession>G9ZJG0</accession>
<sequence>MLQQLDTADSVRREVAHRTAQKHKAEFGQFMTPSSVARFMASLFPPSTLQTCRLLDAGAGVGALSCAFLDRWVTGGFGFESVEAT</sequence>
<reference evidence="1 2" key="1">
    <citation type="submission" date="2011-08" db="EMBL/GenBank/DDBJ databases">
        <authorList>
            <person name="Weinstock G."/>
            <person name="Sodergren E."/>
            <person name="Clifton S."/>
            <person name="Fulton L."/>
            <person name="Fulton B."/>
            <person name="Courtney L."/>
            <person name="Fronick C."/>
            <person name="Harrison M."/>
            <person name="Strong C."/>
            <person name="Farmer C."/>
            <person name="Delahaunty K."/>
            <person name="Markovic C."/>
            <person name="Hall O."/>
            <person name="Minx P."/>
            <person name="Tomlinson C."/>
            <person name="Mitreva M."/>
            <person name="Hou S."/>
            <person name="Chen J."/>
            <person name="Wollam A."/>
            <person name="Pepin K.H."/>
            <person name="Johnson M."/>
            <person name="Bhonagiri V."/>
            <person name="Zhang X."/>
            <person name="Suruliraj S."/>
            <person name="Warren W."/>
            <person name="Chinwalla A."/>
            <person name="Mardis E.R."/>
            <person name="Wilson R.K."/>
        </authorList>
    </citation>
    <scope>NUCLEOTIDE SEQUENCE [LARGE SCALE GENOMIC DNA]</scope>
    <source>
        <strain evidence="1 2">F0432</strain>
    </source>
</reference>
<dbReference type="EMBL" id="AGCM01000190">
    <property type="protein sequence ID" value="EHM49922.1"/>
    <property type="molecule type" value="Genomic_DNA"/>
</dbReference>
<evidence type="ECO:0000313" key="1">
    <source>
        <dbReference type="EMBL" id="EHM49922.1"/>
    </source>
</evidence>
<dbReference type="InterPro" id="IPR029063">
    <property type="entry name" value="SAM-dependent_MTases_sf"/>
</dbReference>
<evidence type="ECO:0000313" key="2">
    <source>
        <dbReference type="Proteomes" id="UP000004750"/>
    </source>
</evidence>
<dbReference type="HOGENOM" id="CLU_2517691_0_0_6"/>
<evidence type="ECO:0008006" key="3">
    <source>
        <dbReference type="Google" id="ProtNLM"/>
    </source>
</evidence>
<gene>
    <name evidence="1" type="ORF">HMPREF9080_02929</name>
</gene>